<dbReference type="InterPro" id="IPR027417">
    <property type="entry name" value="P-loop_NTPase"/>
</dbReference>
<dbReference type="Gene3D" id="3.40.50.1580">
    <property type="entry name" value="Nucleoside phosphorylase domain"/>
    <property type="match status" value="1"/>
</dbReference>
<protein>
    <recommendedName>
        <fullName evidence="3">Nephrocystin 3-like N-terminal domain-containing protein</fullName>
    </recommendedName>
</protein>
<sequence>MFRILRCKPAVSHNRPCSRGGSSFSNMSKDRDENVSSTAPAREKRKRSISDSAGRTAAERKLAHADYTVGWICALKIEYVAAQIFLDENHQAPEHVHPHDDNNYALGRIGRHNIVIAVLPNGEYGISSATGVAKNMLSSFPNVRIGLMVGIGGGAPSSKHDVRLGDVVVSAPRDGTGGVFQYDFGKAIQDGTLRTTGFLNQPPTFLLTAVNGLETDYEIHGHQLEESINGVLEKLPRLRRKYARPLPTTDRLYRSSVIHPLHTEERCANSCGDISSNTVIRADRTQEDDNPAIHYGLIASANQVMKDALIRDKLIKEKDVLCFEMEAAGLMNQFPCLVIRGICDYSDSHKNEEWQGYAAMAAAAYTKDLLFRIPPNKVEEENRIIDVLKNVFDGVEKLLSVHYDQEHQNILRWLAPIDFAIQQSEYIKIRQRGTCHWFLASDEYLSWLKSDNQTLFCPGVPGAGKTIMSAAVIDDLLYGRYKDDASVGISYLYCDFRRHNEQKTNDLIANLLKQLIQKQRRIPDCVQILYDEYNEIQKRPSLTELLEALHSVSSLYSKVFILVDALDECQETDGCRKSFLSEILKLQRETNVNIFATSRFVQEIADTFDQSVHFEIRAKDEDVQAFLDSRMDRLPNFILTKPDLQNEIKTKISQLSDGM</sequence>
<gene>
    <name evidence="4" type="ORF">TGAM01_v202638</name>
</gene>
<dbReference type="SUPFAM" id="SSF52540">
    <property type="entry name" value="P-loop containing nucleoside triphosphate hydrolases"/>
    <property type="match status" value="1"/>
</dbReference>
<dbReference type="EMBL" id="JPDN02000006">
    <property type="protein sequence ID" value="PON28791.1"/>
    <property type="molecule type" value="Genomic_DNA"/>
</dbReference>
<dbReference type="AlphaFoldDB" id="A0A2P4ZWY7"/>
<evidence type="ECO:0000256" key="2">
    <source>
        <dbReference type="SAM" id="MobiDB-lite"/>
    </source>
</evidence>
<dbReference type="InterPro" id="IPR053137">
    <property type="entry name" value="NLR-like"/>
</dbReference>
<dbReference type="InterPro" id="IPR035994">
    <property type="entry name" value="Nucleoside_phosphorylase_sf"/>
</dbReference>
<dbReference type="PANTHER" id="PTHR46082">
    <property type="entry name" value="ATP/GTP-BINDING PROTEIN-RELATED"/>
    <property type="match status" value="1"/>
</dbReference>
<accession>A0A2P4ZWY7</accession>
<dbReference type="GeneID" id="29985162"/>
<name>A0A2P4ZWY7_9HYPO</name>
<dbReference type="STRING" id="398673.A0A2P4ZWY7"/>
<comment type="caution">
    <text evidence="4">The sequence shown here is derived from an EMBL/GenBank/DDBJ whole genome shotgun (WGS) entry which is preliminary data.</text>
</comment>
<dbReference type="Proteomes" id="UP000054821">
    <property type="component" value="Unassembled WGS sequence"/>
</dbReference>
<dbReference type="SUPFAM" id="SSF53167">
    <property type="entry name" value="Purine and uridine phosphorylases"/>
    <property type="match status" value="1"/>
</dbReference>
<dbReference type="Pfam" id="PF24883">
    <property type="entry name" value="NPHP3_N"/>
    <property type="match status" value="1"/>
</dbReference>
<reference evidence="4 5" key="1">
    <citation type="journal article" date="2016" name="Genome Announc.">
        <title>Draft Whole-Genome Sequence of Trichoderma gamsii T6085, a Promising Biocontrol Agent of Fusarium Head Blight on Wheat.</title>
        <authorList>
            <person name="Baroncelli R."/>
            <person name="Zapparata A."/>
            <person name="Piaggeschi G."/>
            <person name="Sarrocco S."/>
            <person name="Vannacci G."/>
        </authorList>
    </citation>
    <scope>NUCLEOTIDE SEQUENCE [LARGE SCALE GENOMIC DNA]</scope>
    <source>
        <strain evidence="4 5">T6085</strain>
    </source>
</reference>
<evidence type="ECO:0000256" key="1">
    <source>
        <dbReference type="ARBA" id="ARBA00022737"/>
    </source>
</evidence>
<evidence type="ECO:0000259" key="3">
    <source>
        <dbReference type="Pfam" id="PF24883"/>
    </source>
</evidence>
<dbReference type="GO" id="GO:0009116">
    <property type="term" value="P:nucleoside metabolic process"/>
    <property type="evidence" value="ECO:0007669"/>
    <property type="project" value="InterPro"/>
</dbReference>
<dbReference type="GO" id="GO:0003824">
    <property type="term" value="F:catalytic activity"/>
    <property type="evidence" value="ECO:0007669"/>
    <property type="project" value="InterPro"/>
</dbReference>
<feature type="domain" description="Nephrocystin 3-like N-terminal" evidence="3">
    <location>
        <begin position="433"/>
        <end position="599"/>
    </location>
</feature>
<evidence type="ECO:0000313" key="4">
    <source>
        <dbReference type="EMBL" id="PON28791.1"/>
    </source>
</evidence>
<keyword evidence="1" id="KW-0677">Repeat</keyword>
<dbReference type="RefSeq" id="XP_024406275.1">
    <property type="nucleotide sequence ID" value="XM_024549036.1"/>
</dbReference>
<dbReference type="InterPro" id="IPR056884">
    <property type="entry name" value="NPHP3-like_N"/>
</dbReference>
<proteinExistence type="predicted"/>
<organism evidence="4 5">
    <name type="scientific">Trichoderma gamsii</name>
    <dbReference type="NCBI Taxonomy" id="398673"/>
    <lineage>
        <taxon>Eukaryota</taxon>
        <taxon>Fungi</taxon>
        <taxon>Dikarya</taxon>
        <taxon>Ascomycota</taxon>
        <taxon>Pezizomycotina</taxon>
        <taxon>Sordariomycetes</taxon>
        <taxon>Hypocreomycetidae</taxon>
        <taxon>Hypocreales</taxon>
        <taxon>Hypocreaceae</taxon>
        <taxon>Trichoderma</taxon>
    </lineage>
</organism>
<feature type="region of interest" description="Disordered" evidence="2">
    <location>
        <begin position="11"/>
        <end position="55"/>
    </location>
</feature>
<evidence type="ECO:0000313" key="5">
    <source>
        <dbReference type="Proteomes" id="UP000054821"/>
    </source>
</evidence>
<keyword evidence="5" id="KW-1185">Reference proteome</keyword>
<dbReference type="PANTHER" id="PTHR46082:SF11">
    <property type="entry name" value="AAA+ ATPASE DOMAIN-CONTAINING PROTEIN-RELATED"/>
    <property type="match status" value="1"/>
</dbReference>
<dbReference type="Gene3D" id="3.40.50.300">
    <property type="entry name" value="P-loop containing nucleotide triphosphate hydrolases"/>
    <property type="match status" value="1"/>
</dbReference>